<feature type="domain" description="SpoVT-AbrB" evidence="2">
    <location>
        <begin position="3"/>
        <end position="48"/>
    </location>
</feature>
<dbReference type="Pfam" id="PF04014">
    <property type="entry name" value="MazE_antitoxin"/>
    <property type="match status" value="1"/>
</dbReference>
<comment type="caution">
    <text evidence="3">The sequence shown here is derived from an EMBL/GenBank/DDBJ whole genome shotgun (WGS) entry which is preliminary data.</text>
</comment>
<protein>
    <recommendedName>
        <fullName evidence="2">SpoVT-AbrB domain-containing protein</fullName>
    </recommendedName>
</protein>
<dbReference type="PROSITE" id="PS51740">
    <property type="entry name" value="SPOVT_ABRB"/>
    <property type="match status" value="1"/>
</dbReference>
<keyword evidence="1" id="KW-0238">DNA-binding</keyword>
<evidence type="ECO:0000313" key="3">
    <source>
        <dbReference type="EMBL" id="KKR85890.1"/>
    </source>
</evidence>
<reference evidence="3 4" key="1">
    <citation type="journal article" date="2015" name="Nature">
        <title>rRNA introns, odd ribosomes, and small enigmatic genomes across a large radiation of phyla.</title>
        <authorList>
            <person name="Brown C.T."/>
            <person name="Hug L.A."/>
            <person name="Thomas B.C."/>
            <person name="Sharon I."/>
            <person name="Castelle C.J."/>
            <person name="Singh A."/>
            <person name="Wilkins M.J."/>
            <person name="Williams K.H."/>
            <person name="Banfield J.F."/>
        </authorList>
    </citation>
    <scope>NUCLEOTIDE SEQUENCE [LARGE SCALE GENOMIC DNA]</scope>
</reference>
<accession>A0A0G0WN62</accession>
<dbReference type="GO" id="GO:0003677">
    <property type="term" value="F:DNA binding"/>
    <property type="evidence" value="ECO:0007669"/>
    <property type="project" value="UniProtKB-UniRule"/>
</dbReference>
<dbReference type="SMART" id="SM00966">
    <property type="entry name" value="SpoVT_AbrB"/>
    <property type="match status" value="1"/>
</dbReference>
<organism evidence="3 4">
    <name type="scientific">Candidatus Woesebacteria bacterium GW2011_GWB1_41_10</name>
    <dbReference type="NCBI Taxonomy" id="1618577"/>
    <lineage>
        <taxon>Bacteria</taxon>
        <taxon>Candidatus Woeseibacteriota</taxon>
    </lineage>
</organism>
<dbReference type="AlphaFoldDB" id="A0A0G0WN62"/>
<dbReference type="InterPro" id="IPR007159">
    <property type="entry name" value="SpoVT-AbrB_dom"/>
</dbReference>
<evidence type="ECO:0000256" key="1">
    <source>
        <dbReference type="PROSITE-ProRule" id="PRU01076"/>
    </source>
</evidence>
<dbReference type="InterPro" id="IPR037914">
    <property type="entry name" value="SpoVT-AbrB_sf"/>
</dbReference>
<gene>
    <name evidence="3" type="ORF">UU32_C0028G0004</name>
</gene>
<dbReference type="Gene3D" id="2.10.260.10">
    <property type="match status" value="1"/>
</dbReference>
<proteinExistence type="predicted"/>
<name>A0A0G0WN62_9BACT</name>
<dbReference type="SUPFAM" id="SSF89447">
    <property type="entry name" value="AbrB/MazE/MraZ-like"/>
    <property type="match status" value="1"/>
</dbReference>
<evidence type="ECO:0000313" key="4">
    <source>
        <dbReference type="Proteomes" id="UP000033858"/>
    </source>
</evidence>
<evidence type="ECO:0000259" key="2">
    <source>
        <dbReference type="PROSITE" id="PS51740"/>
    </source>
</evidence>
<dbReference type="EMBL" id="LCAE01000028">
    <property type="protein sequence ID" value="KKR85890.1"/>
    <property type="molecule type" value="Genomic_DNA"/>
</dbReference>
<sequence>MSTYTLDIRNRRQVTFPSEMLKLLGIEIGDSVEVRVKEKTAIIKPKKQIALEALAELQKIFKESDISEGEMQKAVDEQRIATAKKRAKKWPN</sequence>
<dbReference type="Proteomes" id="UP000033858">
    <property type="component" value="Unassembled WGS sequence"/>
</dbReference>